<organism evidence="1 2">
    <name type="scientific">Salix purpurea</name>
    <name type="common">Purple osier willow</name>
    <dbReference type="NCBI Taxonomy" id="77065"/>
    <lineage>
        <taxon>Eukaryota</taxon>
        <taxon>Viridiplantae</taxon>
        <taxon>Streptophyta</taxon>
        <taxon>Embryophyta</taxon>
        <taxon>Tracheophyta</taxon>
        <taxon>Spermatophyta</taxon>
        <taxon>Magnoliopsida</taxon>
        <taxon>eudicotyledons</taxon>
        <taxon>Gunneridae</taxon>
        <taxon>Pentapetalae</taxon>
        <taxon>rosids</taxon>
        <taxon>fabids</taxon>
        <taxon>Malpighiales</taxon>
        <taxon>Salicaceae</taxon>
        <taxon>Saliceae</taxon>
        <taxon>Salix</taxon>
    </lineage>
</organism>
<evidence type="ECO:0000313" key="2">
    <source>
        <dbReference type="Proteomes" id="UP001151532"/>
    </source>
</evidence>
<evidence type="ECO:0000313" key="1">
    <source>
        <dbReference type="EMBL" id="KAJ6697838.1"/>
    </source>
</evidence>
<name>A0A9Q0Q0N4_SALPP</name>
<reference evidence="1" key="1">
    <citation type="submission" date="2022-11" db="EMBL/GenBank/DDBJ databases">
        <authorList>
            <person name="Hyden B.L."/>
            <person name="Feng K."/>
            <person name="Yates T."/>
            <person name="Jawdy S."/>
            <person name="Smart L.B."/>
            <person name="Muchero W."/>
        </authorList>
    </citation>
    <scope>NUCLEOTIDE SEQUENCE</scope>
    <source>
        <tissue evidence="1">Shoot tip</tissue>
    </source>
</reference>
<proteinExistence type="predicted"/>
<keyword evidence="2" id="KW-1185">Reference proteome</keyword>
<dbReference type="AlphaFoldDB" id="A0A9Q0Q0N4"/>
<accession>A0A9Q0Q0N4</accession>
<sequence>MNPYYWLVLQNSQVIQQIYRKIMGNICRNGSTLHLNIRIPPAASKCYLGPESRTAER</sequence>
<comment type="caution">
    <text evidence="1">The sequence shown here is derived from an EMBL/GenBank/DDBJ whole genome shotgun (WGS) entry which is preliminary data.</text>
</comment>
<reference evidence="1" key="2">
    <citation type="journal article" date="2023" name="Int. J. Mol. Sci.">
        <title>De Novo Assembly and Annotation of 11 Diverse Shrub Willow (Salix) Genomes Reveals Novel Gene Organization in Sex-Linked Regions.</title>
        <authorList>
            <person name="Hyden B."/>
            <person name="Feng K."/>
            <person name="Yates T.B."/>
            <person name="Jawdy S."/>
            <person name="Cereghino C."/>
            <person name="Smart L.B."/>
            <person name="Muchero W."/>
        </authorList>
    </citation>
    <scope>NUCLEOTIDE SEQUENCE</scope>
    <source>
        <tissue evidence="1">Shoot tip</tissue>
    </source>
</reference>
<dbReference type="Proteomes" id="UP001151532">
    <property type="component" value="Chromosome 6"/>
</dbReference>
<dbReference type="EMBL" id="JAPFFK010000017">
    <property type="protein sequence ID" value="KAJ6697838.1"/>
    <property type="molecule type" value="Genomic_DNA"/>
</dbReference>
<protein>
    <submittedName>
        <fullName evidence="1">Uncharacterized protein</fullName>
    </submittedName>
</protein>
<gene>
    <name evidence="1" type="ORF">OIU79_011406</name>
</gene>